<comment type="similarity">
    <text evidence="1">Belongs to the cycloisomerase 2 family.</text>
</comment>
<dbReference type="EMBL" id="JAQQWI010000022">
    <property type="protein sequence ID" value="KAK7995763.1"/>
    <property type="molecule type" value="Genomic_DNA"/>
</dbReference>
<dbReference type="InterPro" id="IPR015943">
    <property type="entry name" value="WD40/YVTN_repeat-like_dom_sf"/>
</dbReference>
<gene>
    <name evidence="3" type="ORF">PG991_015230</name>
</gene>
<dbReference type="InterPro" id="IPR006311">
    <property type="entry name" value="TAT_signal"/>
</dbReference>
<evidence type="ECO:0000313" key="3">
    <source>
        <dbReference type="EMBL" id="KAK7995763.1"/>
    </source>
</evidence>
<comment type="caution">
    <text evidence="3">The sequence shown here is derived from an EMBL/GenBank/DDBJ whole genome shotgun (WGS) entry which is preliminary data.</text>
</comment>
<evidence type="ECO:0000313" key="4">
    <source>
        <dbReference type="Proteomes" id="UP001396898"/>
    </source>
</evidence>
<dbReference type="Proteomes" id="UP001396898">
    <property type="component" value="Unassembled WGS sequence"/>
</dbReference>
<dbReference type="Pfam" id="PF10282">
    <property type="entry name" value="Lactonase"/>
    <property type="match status" value="1"/>
</dbReference>
<protein>
    <submittedName>
        <fullName evidence="3">3-carboxy-cis-cis-mucoante lactonizing enzyme</fullName>
    </submittedName>
</protein>
<dbReference type="PANTHER" id="PTHR30344:SF4">
    <property type="entry name" value="CYCLASE, PUTATIVE (AFU_ORTHOLOGUE AFUA_6G11580)-RELATED"/>
    <property type="match status" value="1"/>
</dbReference>
<dbReference type="InterPro" id="IPR019405">
    <property type="entry name" value="Lactonase_7-beta_prop"/>
</dbReference>
<accession>A0ABR1R1X1</accession>
<dbReference type="Gene3D" id="2.130.10.10">
    <property type="entry name" value="YVTN repeat-like/Quinoprotein amine dehydrogenase"/>
    <property type="match status" value="1"/>
</dbReference>
<dbReference type="PROSITE" id="PS51318">
    <property type="entry name" value="TAT"/>
    <property type="match status" value="1"/>
</dbReference>
<feature type="region of interest" description="Disordered" evidence="2">
    <location>
        <begin position="255"/>
        <end position="288"/>
    </location>
</feature>
<sequence>MPMNRKPDHGRPQRRWLRRLAAAAAAAMAMATTAHARPHHLFAASLGQPPRLYSLVFDDATGAAAVAARLPADAAHARIALDAGRVNVYGVSLDKAAVASYEVVVANSTNATTNGNKEGGGGGVETTTNVTLAFRTSVAAAGACLNRTAAFVLPHPRFGRVYAASWPGPGACAMALSTTGAADGDGKGGGGGVLEEVVQSWRYDEKYVSGGIAGLALDDPAGLTIYSADLEGEALWAHSVSPDGTGRVVGLRGRFDLLSPPEDRDRRQRKRGVEGPSPLSPPQGPRRLVVHPNGRVLYVVLAAANAVAAYSLDEATRLPLAEISRHSLLPSEGADPAAYRGAEVVLSMPSSSSSSEGDEEAMMPKYLWAAAAAATEKEEGDPQAGGGFITVFGLKGETGEIRERPLARVATGARTNAIAPAPWSEDWAAVADVGTGFVEMWRIEGGESDDDNTTTTAATARSVARVDMPGEGCCGNVIWYD</sequence>
<proteinExistence type="inferred from homology"/>
<reference evidence="3 4" key="1">
    <citation type="submission" date="2023-01" db="EMBL/GenBank/DDBJ databases">
        <title>Analysis of 21 Apiospora genomes using comparative genomics revels a genus with tremendous synthesis potential of carbohydrate active enzymes and secondary metabolites.</title>
        <authorList>
            <person name="Sorensen T."/>
        </authorList>
    </citation>
    <scope>NUCLEOTIDE SEQUENCE [LARGE SCALE GENOMIC DNA]</scope>
    <source>
        <strain evidence="3 4">CBS 20057</strain>
    </source>
</reference>
<dbReference type="InterPro" id="IPR050282">
    <property type="entry name" value="Cycloisomerase_2"/>
</dbReference>
<evidence type="ECO:0000256" key="2">
    <source>
        <dbReference type="SAM" id="MobiDB-lite"/>
    </source>
</evidence>
<dbReference type="PANTHER" id="PTHR30344">
    <property type="entry name" value="6-PHOSPHOGLUCONOLACTONASE-RELATED"/>
    <property type="match status" value="1"/>
</dbReference>
<dbReference type="SUPFAM" id="SSF75011">
    <property type="entry name" value="3-carboxy-cis,cis-mucoante lactonizing enzyme"/>
    <property type="match status" value="1"/>
</dbReference>
<keyword evidence="4" id="KW-1185">Reference proteome</keyword>
<name>A0ABR1R1X1_9PEZI</name>
<evidence type="ECO:0000256" key="1">
    <source>
        <dbReference type="ARBA" id="ARBA00005564"/>
    </source>
</evidence>
<organism evidence="3 4">
    <name type="scientific">Apiospora marii</name>
    <dbReference type="NCBI Taxonomy" id="335849"/>
    <lineage>
        <taxon>Eukaryota</taxon>
        <taxon>Fungi</taxon>
        <taxon>Dikarya</taxon>
        <taxon>Ascomycota</taxon>
        <taxon>Pezizomycotina</taxon>
        <taxon>Sordariomycetes</taxon>
        <taxon>Xylariomycetidae</taxon>
        <taxon>Amphisphaeriales</taxon>
        <taxon>Apiosporaceae</taxon>
        <taxon>Apiospora</taxon>
    </lineage>
</organism>